<reference evidence="2 3" key="1">
    <citation type="submission" date="2024-10" db="EMBL/GenBank/DDBJ databases">
        <title>Updated reference genomes for cyclostephanoid diatoms.</title>
        <authorList>
            <person name="Roberts W.R."/>
            <person name="Alverson A.J."/>
        </authorList>
    </citation>
    <scope>NUCLEOTIDE SEQUENCE [LARGE SCALE GENOMIC DNA]</scope>
    <source>
        <strain evidence="2 3">AJA010-31</strain>
    </source>
</reference>
<name>A0ABD3MP16_9STRA</name>
<evidence type="ECO:0000313" key="3">
    <source>
        <dbReference type="Proteomes" id="UP001530400"/>
    </source>
</evidence>
<dbReference type="Gene3D" id="2.60.270.50">
    <property type="match status" value="1"/>
</dbReference>
<feature type="transmembrane region" description="Helical" evidence="1">
    <location>
        <begin position="128"/>
        <end position="147"/>
    </location>
</feature>
<feature type="transmembrane region" description="Helical" evidence="1">
    <location>
        <begin position="280"/>
        <end position="300"/>
    </location>
</feature>
<feature type="transmembrane region" description="Helical" evidence="1">
    <location>
        <begin position="162"/>
        <end position="185"/>
    </location>
</feature>
<protein>
    <submittedName>
        <fullName evidence="2">Uncharacterized protein</fullName>
    </submittedName>
</protein>
<evidence type="ECO:0000313" key="2">
    <source>
        <dbReference type="EMBL" id="KAL3765523.1"/>
    </source>
</evidence>
<organism evidence="2 3">
    <name type="scientific">Cyclotella atomus</name>
    <dbReference type="NCBI Taxonomy" id="382360"/>
    <lineage>
        <taxon>Eukaryota</taxon>
        <taxon>Sar</taxon>
        <taxon>Stramenopiles</taxon>
        <taxon>Ochrophyta</taxon>
        <taxon>Bacillariophyta</taxon>
        <taxon>Coscinodiscophyceae</taxon>
        <taxon>Thalassiosirophycidae</taxon>
        <taxon>Stephanodiscales</taxon>
        <taxon>Stephanodiscaceae</taxon>
        <taxon>Cyclotella</taxon>
    </lineage>
</organism>
<comment type="caution">
    <text evidence="2">The sequence shown here is derived from an EMBL/GenBank/DDBJ whole genome shotgun (WGS) entry which is preliminary data.</text>
</comment>
<dbReference type="EMBL" id="JALLPJ020001400">
    <property type="protein sequence ID" value="KAL3765523.1"/>
    <property type="molecule type" value="Genomic_DNA"/>
</dbReference>
<gene>
    <name evidence="2" type="ORF">ACHAWO_011121</name>
</gene>
<keyword evidence="1" id="KW-0812">Transmembrane</keyword>
<keyword evidence="3" id="KW-1185">Reference proteome</keyword>
<keyword evidence="1" id="KW-1133">Transmembrane helix</keyword>
<dbReference type="Proteomes" id="UP001530400">
    <property type="component" value="Unassembled WGS sequence"/>
</dbReference>
<sequence>MVVHIAAATRAASAASQAGATALGLGLGKTDLDLAQSFFRSQMQQTKRLWTVDYAEASIRHGESCAQSARQHAESQAAANAAYFQAERLAGQSIRLARDQDSRAYEMAWRAEVRESLRDELGNQNNRFNIIMLCNTVCLGCVFSLAADGTPPVETSSMMLNGYILCIGVSIMLFTASLWGSVIVVRRLHDNTAARLEQKLFLQSEDLQRVWKDQLVNNKPTGPTEIYLVAKGYEKWISENVDPIGLAALNMLSLGVVMMFVTAGLLMHSRYMTEYENATILIPIIFWSIVVITSTTVLYMKFAEDKSEKRKLGAYEVSWQDESTQSLMGPFAKIRMAGEALSSKTATELASAKRINTLIDHEQSERSLCAPTKSLHSQVNALTRESNERAALRREILALLTTATEEYDALPEEFITRLNRVVYSIDEADARNSDLIGVNKERALQMRRTDCIGYESSDRLFNPLNTGIPNRIEPMPLHPVDTQNKPIALGSLRAKLGEIPITTLLRLKNTTAEPLRIKTGLKLREGKYVSAITASDPNNQAVSYQLYPPSEIPPRTEVVIACRSRGGWWATSGIEGEITYTNRDESWIFSIKLHSPLIGHERTCKVKAVNTSDLGTHEEGLLDVKECNNGQMYWQISKDELDVKANNEVIVTISCQGCDISDSSLLHRHKEEVSPITDYSTDTSVECVYTKETSKVLLPL</sequence>
<accession>A0ABD3MP16</accession>
<dbReference type="AlphaFoldDB" id="A0ABD3MP16"/>
<evidence type="ECO:0000256" key="1">
    <source>
        <dbReference type="SAM" id="Phobius"/>
    </source>
</evidence>
<keyword evidence="1" id="KW-0472">Membrane</keyword>
<proteinExistence type="predicted"/>
<feature type="transmembrane region" description="Helical" evidence="1">
    <location>
        <begin position="244"/>
        <end position="268"/>
    </location>
</feature>